<dbReference type="Proteomes" id="UP000652761">
    <property type="component" value="Unassembled WGS sequence"/>
</dbReference>
<feature type="coiled-coil region" evidence="1">
    <location>
        <begin position="1343"/>
        <end position="1412"/>
    </location>
</feature>
<evidence type="ECO:0000259" key="3">
    <source>
        <dbReference type="Pfam" id="PF10536"/>
    </source>
</evidence>
<feature type="region of interest" description="Disordered" evidence="2">
    <location>
        <begin position="1025"/>
        <end position="1066"/>
    </location>
</feature>
<gene>
    <name evidence="4" type="ORF">Taro_039940</name>
</gene>
<feature type="compositionally biased region" description="Low complexity" evidence="2">
    <location>
        <begin position="1034"/>
        <end position="1054"/>
    </location>
</feature>
<dbReference type="GO" id="GO:0010073">
    <property type="term" value="P:meristem maintenance"/>
    <property type="evidence" value="ECO:0007669"/>
    <property type="project" value="InterPro"/>
</dbReference>
<feature type="domain" description="Aminotransferase-like plant mobile" evidence="3">
    <location>
        <begin position="274"/>
        <end position="651"/>
    </location>
</feature>
<dbReference type="PANTHER" id="PTHR46033">
    <property type="entry name" value="PROTEIN MAIN-LIKE 2"/>
    <property type="match status" value="1"/>
</dbReference>
<sequence length="1430" mass="158706">LAPTAAAIRVVASDLSIARSLPRRPDTGGSEQWGATAVEVLAALVDHWGSWAHPIAAPVCRRRERHHDKVAILAESSDSETDTMDADRFVLDSNPVFFARGQDYRVNHPKDRHLMEFLRSHSLNGKRDIFLVRELERAVLLERDNFVGCASRSEPMYYLGEPRRWAPTLGIEDLTPEDNKLTCAPTFTLARWDNSAGRVNKERSTFGLFLCPLQWGYRPEPFVLDCLAVRFKHQLAVGWFGDLRATDAHSFRRFAVEAAEFVLQEYAPILITVGVYHSVYAARYRYPLSRDLCCGLAEVFVPEFNTFYTAEGETSLDLWSLHQLTGLPLDGEPYEEVCLTDLLKDETDGKGRYTLGYSYRYLMKAYRHLSLCQTSEAAEKRKVRAHMWLTYFFCMEPKYEDFPSVGPVGTTRKRSRQKIVFPESIFKGHQAGPNPTNADPYTHCAAYLAYWLCSFALPVGDATIIRAEAIYPACQMAWGVKLSLCPTALCLIYRSLGELHRHPVLISPWHFFSAWACSLFPEFAPRSLQSPLLFPRMLEFASAEPSSTSSQLFNIRGKLTDIPVDSPGTIHFWSLAGHSSPLANRYRECRDDLVEECEHPLSSRKLVKSLLEPELRDWALSIRPSVLVFRRGGNIYLEPYYPFRFGRNFGVPVPGRTPHVTSGYIKWWNSRTGFYRACQHLDARLSAKKKKTTPELVMPEVKADNFLTTLEHLSNISIEQLTPAQPWPIEEDRPTALLSSMHNLTIESDHEVILDHRLHAAFHYADGWGMDHLGLYYFLSSVGHGDLAVLVEDCQKINDACWLVKEAASRNGQSAFMYWPLSHFYKGPADRSAKDRRKRYHELLLKVSKPAVFEERVVRSPLPVRKPPATRSAITAAVVEAKRASKRKKSMPSHIQASVDAPVVPSFEEFVEQHDSRAPTSDIPLPKACLPPEYEIPRCLPISDVTNAPLSPRIEEVLAEVVASEPVGEEIPPTLPVAITPSIASRTSKRLAVKTRKRAKEPSGFHRISSRASGRLALMKIRQGNQTLPPDTFSDPVAISSGSSSSAGDVCSNSPSGIATKGSPKGSFKERISALESIEEDSASSVDVSPVAYHEPATLAAPKIAPEFSPECHDSAPNLSPAVGVGSELALAIVLYVPPLVTAQDIVTEPELPLDDATDISLEALAPQASSAPVDTVAVASSLTVSDTTLAETNVGPSATSTAIGIGLPSCSHEVDTSLWAAINDQVNFPAPPFESAGGVSFSDSMVKRQLSALSSIVTQGPCPSYEQLKPIVEKLTEVLVLLGCPLTEWAKRVTLLLKYVKRQQFLLNELPDQLVALDLRLADQEAVLESVQASRECRRSALEKHDMNSQDLQAKIARLKAELGTTEDELARLELSRGQIEEVLLLDEGRATSAEEAIKEIVSEKARLKEMASSPYLGILPLEDLFRDL</sequence>
<proteinExistence type="predicted"/>
<keyword evidence="1" id="KW-0175">Coiled coil</keyword>
<organism evidence="4 5">
    <name type="scientific">Colocasia esculenta</name>
    <name type="common">Wild taro</name>
    <name type="synonym">Arum esculentum</name>
    <dbReference type="NCBI Taxonomy" id="4460"/>
    <lineage>
        <taxon>Eukaryota</taxon>
        <taxon>Viridiplantae</taxon>
        <taxon>Streptophyta</taxon>
        <taxon>Embryophyta</taxon>
        <taxon>Tracheophyta</taxon>
        <taxon>Spermatophyta</taxon>
        <taxon>Magnoliopsida</taxon>
        <taxon>Liliopsida</taxon>
        <taxon>Araceae</taxon>
        <taxon>Aroideae</taxon>
        <taxon>Colocasieae</taxon>
        <taxon>Colocasia</taxon>
    </lineage>
</organism>
<dbReference type="EMBL" id="NMUH01003794">
    <property type="protein sequence ID" value="MQM07105.1"/>
    <property type="molecule type" value="Genomic_DNA"/>
</dbReference>
<dbReference type="Pfam" id="PF10536">
    <property type="entry name" value="PMD"/>
    <property type="match status" value="1"/>
</dbReference>
<feature type="non-terminal residue" evidence="4">
    <location>
        <position position="1430"/>
    </location>
</feature>
<reference evidence="4" key="1">
    <citation type="submission" date="2017-07" db="EMBL/GenBank/DDBJ databases">
        <title>Taro Niue Genome Assembly and Annotation.</title>
        <authorList>
            <person name="Atibalentja N."/>
            <person name="Keating K."/>
            <person name="Fields C.J."/>
        </authorList>
    </citation>
    <scope>NUCLEOTIDE SEQUENCE</scope>
    <source>
        <strain evidence="4">Niue_2</strain>
        <tissue evidence="4">Leaf</tissue>
    </source>
</reference>
<dbReference type="PANTHER" id="PTHR46033:SF65">
    <property type="entry name" value="AMINOTRANSFERASE-LIKE PLANT MOBILE DOMAIN-CONTAINING PROTEIN"/>
    <property type="match status" value="1"/>
</dbReference>
<accession>A0A843WRL3</accession>
<evidence type="ECO:0000256" key="1">
    <source>
        <dbReference type="SAM" id="Coils"/>
    </source>
</evidence>
<dbReference type="InterPro" id="IPR019557">
    <property type="entry name" value="AminoTfrase-like_pln_mobile"/>
</dbReference>
<evidence type="ECO:0000313" key="5">
    <source>
        <dbReference type="Proteomes" id="UP000652761"/>
    </source>
</evidence>
<keyword evidence="5" id="KW-1185">Reference proteome</keyword>
<name>A0A843WRL3_COLES</name>
<dbReference type="InterPro" id="IPR044824">
    <property type="entry name" value="MAIN-like"/>
</dbReference>
<dbReference type="OrthoDB" id="694455at2759"/>
<comment type="caution">
    <text evidence="4">The sequence shown here is derived from an EMBL/GenBank/DDBJ whole genome shotgun (WGS) entry which is preliminary data.</text>
</comment>
<evidence type="ECO:0000313" key="4">
    <source>
        <dbReference type="EMBL" id="MQM07105.1"/>
    </source>
</evidence>
<evidence type="ECO:0000256" key="2">
    <source>
        <dbReference type="SAM" id="MobiDB-lite"/>
    </source>
</evidence>
<protein>
    <recommendedName>
        <fullName evidence="3">Aminotransferase-like plant mobile domain-containing protein</fullName>
    </recommendedName>
</protein>